<evidence type="ECO:0000313" key="3">
    <source>
        <dbReference type="Proteomes" id="UP000243719"/>
    </source>
</evidence>
<keyword evidence="2" id="KW-0808">Transferase</keyword>
<organism evidence="2 3">
    <name type="scientific">Chitinasiproducens palmae</name>
    <dbReference type="NCBI Taxonomy" id="1770053"/>
    <lineage>
        <taxon>Bacteria</taxon>
        <taxon>Pseudomonadati</taxon>
        <taxon>Pseudomonadota</taxon>
        <taxon>Betaproteobacteria</taxon>
        <taxon>Burkholderiales</taxon>
        <taxon>Burkholderiaceae</taxon>
        <taxon>Chitinasiproducens</taxon>
    </lineage>
</organism>
<sequence>MLPNDVETLVPLLDRHWGLRPAGMQVLSSGHTNRSFLVRCASDTVVLRVSWPGKPIEQAHREAAILSALGAGPFPHALAKRRPTLSGQPETQTGDGRRLHVFEHIAGQPGLPEDRDAGVLDAMRTLARLHAAMESIPANAASPVDWLQRRFSRVAARPAPMLAATLSAAYDTVIDRIRAALADATGWIWGPVHWVHGDYHAGNLLYRDGRVNGVIDFDDVGQGSHWLEAAFAAFALSRDASRDDAFVFDKRRWDAGAQAYATLRHGTAPPWLRNRRGALLTLFCAEQTLIHLEAAQHELWTPGPGIGFLAGWRHLLAIAPGRDSCTNNARLPHD</sequence>
<dbReference type="SUPFAM" id="SSF56112">
    <property type="entry name" value="Protein kinase-like (PK-like)"/>
    <property type="match status" value="1"/>
</dbReference>
<dbReference type="InterPro" id="IPR011009">
    <property type="entry name" value="Kinase-like_dom_sf"/>
</dbReference>
<dbReference type="STRING" id="1770053.SAMN05216551_102234"/>
<dbReference type="GO" id="GO:0016301">
    <property type="term" value="F:kinase activity"/>
    <property type="evidence" value="ECO:0007669"/>
    <property type="project" value="UniProtKB-KW"/>
</dbReference>
<evidence type="ECO:0000313" key="2">
    <source>
        <dbReference type="EMBL" id="SDV47061.1"/>
    </source>
</evidence>
<dbReference type="InterPro" id="IPR002575">
    <property type="entry name" value="Aminoglycoside_PTrfase"/>
</dbReference>
<name>A0A1H2PKY8_9BURK</name>
<proteinExistence type="predicted"/>
<dbReference type="Proteomes" id="UP000243719">
    <property type="component" value="Unassembled WGS sequence"/>
</dbReference>
<dbReference type="EMBL" id="FNLO01000002">
    <property type="protein sequence ID" value="SDV47061.1"/>
    <property type="molecule type" value="Genomic_DNA"/>
</dbReference>
<gene>
    <name evidence="2" type="ORF">SAMN05216551_102234</name>
</gene>
<accession>A0A1H2PKY8</accession>
<reference evidence="3" key="1">
    <citation type="submission" date="2016-09" db="EMBL/GenBank/DDBJ databases">
        <authorList>
            <person name="Varghese N."/>
            <person name="Submissions S."/>
        </authorList>
    </citation>
    <scope>NUCLEOTIDE SEQUENCE [LARGE SCALE GENOMIC DNA]</scope>
    <source>
        <strain evidence="3">JS23</strain>
    </source>
</reference>
<keyword evidence="2" id="KW-0418">Kinase</keyword>
<dbReference type="Pfam" id="PF01636">
    <property type="entry name" value="APH"/>
    <property type="match status" value="1"/>
</dbReference>
<dbReference type="RefSeq" id="WP_091905159.1">
    <property type="nucleotide sequence ID" value="NZ_FNLO01000002.1"/>
</dbReference>
<keyword evidence="3" id="KW-1185">Reference proteome</keyword>
<dbReference type="Gene3D" id="3.90.1200.10">
    <property type="match status" value="1"/>
</dbReference>
<protein>
    <submittedName>
        <fullName evidence="2">Ser/Thr protein kinase RdoA involved in Cpx stress response, MazF antagonist</fullName>
    </submittedName>
</protein>
<dbReference type="InterPro" id="IPR051678">
    <property type="entry name" value="AGP_Transferase"/>
</dbReference>
<feature type="domain" description="Aminoglycoside phosphotransferase" evidence="1">
    <location>
        <begin position="25"/>
        <end position="241"/>
    </location>
</feature>
<dbReference type="OrthoDB" id="3806873at2"/>
<evidence type="ECO:0000259" key="1">
    <source>
        <dbReference type="Pfam" id="PF01636"/>
    </source>
</evidence>
<dbReference type="AlphaFoldDB" id="A0A1H2PKY8"/>
<dbReference type="PANTHER" id="PTHR21310">
    <property type="entry name" value="AMINOGLYCOSIDE PHOSPHOTRANSFERASE-RELATED-RELATED"/>
    <property type="match status" value="1"/>
</dbReference>